<dbReference type="InterPro" id="IPR003848">
    <property type="entry name" value="DUF218"/>
</dbReference>
<gene>
    <name evidence="3" type="ORF">DC077_09480</name>
    <name evidence="4" type="ORF">DC078_09070</name>
</gene>
<dbReference type="EMBL" id="QEWV01000011">
    <property type="protein sequence ID" value="PWD90050.1"/>
    <property type="molecule type" value="Genomic_DNA"/>
</dbReference>
<name>A0A2U2AKU7_9GAMM</name>
<dbReference type="EMBL" id="QEWW01000010">
    <property type="protein sequence ID" value="PWD83573.1"/>
    <property type="molecule type" value="Genomic_DNA"/>
</dbReference>
<feature type="transmembrane region" description="Helical" evidence="1">
    <location>
        <begin position="27"/>
        <end position="50"/>
    </location>
</feature>
<dbReference type="OrthoDB" id="9782395at2"/>
<reference evidence="5 6" key="2">
    <citation type="submission" date="2018-05" db="EMBL/GenBank/DDBJ databases">
        <title>Ignatzschineria dubaiensis sp. nov., isolated from necrotic foot tissues of dromedaries (Camelus dromedarius) and associated maggots in Dubai, United Arab Emirates.</title>
        <authorList>
            <person name="Tsang C.C."/>
            <person name="Tang J.Y.M."/>
            <person name="Fong J.Y.H."/>
            <person name="Kinne J."/>
            <person name="Lee H.H."/>
            <person name="Joseph M."/>
            <person name="Jose S."/>
            <person name="Schuster R.K."/>
            <person name="Tang Y."/>
            <person name="Sivakumar S."/>
            <person name="Chen J.H.K."/>
            <person name="Teng J.L.L."/>
            <person name="Lau S.K.P."/>
            <person name="Wernery U."/>
            <person name="Woo P.C.Y."/>
        </authorList>
    </citation>
    <scope>NUCLEOTIDE SEQUENCE [LARGE SCALE GENOMIC DNA]</scope>
    <source>
        <strain evidence="5">UAE-HKU57</strain>
        <strain evidence="6">UAE-HKU58</strain>
    </source>
</reference>
<dbReference type="PANTHER" id="PTHR30336:SF4">
    <property type="entry name" value="ENVELOPE BIOGENESIS FACTOR ELYC"/>
    <property type="match status" value="1"/>
</dbReference>
<dbReference type="GO" id="GO:0000270">
    <property type="term" value="P:peptidoglycan metabolic process"/>
    <property type="evidence" value="ECO:0007669"/>
    <property type="project" value="TreeGrafter"/>
</dbReference>
<dbReference type="AlphaFoldDB" id="A0A2U2AKU7"/>
<dbReference type="GO" id="GO:0043164">
    <property type="term" value="P:Gram-negative-bacterium-type cell wall biogenesis"/>
    <property type="evidence" value="ECO:0007669"/>
    <property type="project" value="TreeGrafter"/>
</dbReference>
<keyword evidence="6" id="KW-1185">Reference proteome</keyword>
<evidence type="ECO:0000259" key="2">
    <source>
        <dbReference type="Pfam" id="PF02698"/>
    </source>
</evidence>
<protein>
    <submittedName>
        <fullName evidence="3">YdcF family protein</fullName>
    </submittedName>
</protein>
<dbReference type="CDD" id="cd06259">
    <property type="entry name" value="YdcF-like"/>
    <property type="match status" value="1"/>
</dbReference>
<dbReference type="InterPro" id="IPR014729">
    <property type="entry name" value="Rossmann-like_a/b/a_fold"/>
</dbReference>
<accession>A0A2U2AKU7</accession>
<dbReference type="InterPro" id="IPR051599">
    <property type="entry name" value="Cell_Envelope_Assoc"/>
</dbReference>
<evidence type="ECO:0000313" key="3">
    <source>
        <dbReference type="EMBL" id="PWD83573.1"/>
    </source>
</evidence>
<dbReference type="Proteomes" id="UP000245059">
    <property type="component" value="Unassembled WGS sequence"/>
</dbReference>
<dbReference type="GO" id="GO:0005886">
    <property type="term" value="C:plasma membrane"/>
    <property type="evidence" value="ECO:0007669"/>
    <property type="project" value="TreeGrafter"/>
</dbReference>
<sequence length="253" mass="28745">MSQNRAFKETLAPKSNLPRKIDRLRRLLIGFLIGFLVALLLFFIIGNTIIHYQSEQYRQLSDKATEKIDLIIVLGAKIEGDPLRPTATLAERLDLAFHYWQQHPDLLIITSGGYPDSLPESEATVMKRYLLDLGVPDEKILVEESSTRTAEQFIKSDQVLQKAGITVKNPLIITNDFHLPRSLMLAQRSALPWEAIYGLGSPTPQRIKPWLIAHIREPLAYLNSWLRDYPQTEALTDNQSAPQAVKMESEDSE</sequence>
<dbReference type="Gene3D" id="3.40.50.620">
    <property type="entry name" value="HUPs"/>
    <property type="match status" value="1"/>
</dbReference>
<dbReference type="PANTHER" id="PTHR30336">
    <property type="entry name" value="INNER MEMBRANE PROTEIN, PROBABLE PERMEASE"/>
    <property type="match status" value="1"/>
</dbReference>
<organism evidence="3 5">
    <name type="scientific">Ignatzschineria cameli</name>
    <dbReference type="NCBI Taxonomy" id="2182793"/>
    <lineage>
        <taxon>Bacteria</taxon>
        <taxon>Pseudomonadati</taxon>
        <taxon>Pseudomonadota</taxon>
        <taxon>Gammaproteobacteria</taxon>
        <taxon>Cardiobacteriales</taxon>
        <taxon>Ignatzschineriaceae</taxon>
        <taxon>Ignatzschineria</taxon>
    </lineage>
</organism>
<keyword evidence="1" id="KW-0812">Transmembrane</keyword>
<dbReference type="Proteomes" id="UP000245217">
    <property type="component" value="Unassembled WGS sequence"/>
</dbReference>
<feature type="domain" description="DUF218" evidence="2">
    <location>
        <begin position="69"/>
        <end position="201"/>
    </location>
</feature>
<evidence type="ECO:0000313" key="6">
    <source>
        <dbReference type="Proteomes" id="UP000245217"/>
    </source>
</evidence>
<dbReference type="Pfam" id="PF02698">
    <property type="entry name" value="DUF218"/>
    <property type="match status" value="1"/>
</dbReference>
<evidence type="ECO:0000256" key="1">
    <source>
        <dbReference type="SAM" id="Phobius"/>
    </source>
</evidence>
<evidence type="ECO:0000313" key="5">
    <source>
        <dbReference type="Proteomes" id="UP000245059"/>
    </source>
</evidence>
<reference evidence="3" key="1">
    <citation type="journal article" date="2018" name="Genome Announc.">
        <title>Ignatzschineria cameli sp. nov., isolated from necrotic foot tissue of dromedaries (Camelus dromedarius) and associated maggots (Wohlfahrtia species) in Dubai.</title>
        <authorList>
            <person name="Tsang C.C."/>
            <person name="Tang J.Y."/>
            <person name="Fong J.Y."/>
            <person name="Kinne J."/>
            <person name="Lee H.H."/>
            <person name="Joseph M."/>
            <person name="Jose S."/>
            <person name="Schuster R.K."/>
            <person name="Tang Y."/>
            <person name="Sivakumar S."/>
            <person name="Chen J.H."/>
            <person name="Teng J.L."/>
            <person name="Lau S.K."/>
            <person name="Wernery U."/>
            <person name="Woo P.C."/>
        </authorList>
    </citation>
    <scope>NUCLEOTIDE SEQUENCE</scope>
    <source>
        <strain evidence="3">UAE-HKU57</strain>
        <strain evidence="4">UAE-HKU58</strain>
    </source>
</reference>
<proteinExistence type="predicted"/>
<dbReference type="RefSeq" id="WP_109202224.1">
    <property type="nucleotide sequence ID" value="NZ_QEWS01000009.1"/>
</dbReference>
<keyword evidence="1" id="KW-1133">Transmembrane helix</keyword>
<evidence type="ECO:0000313" key="4">
    <source>
        <dbReference type="EMBL" id="PWD90050.1"/>
    </source>
</evidence>
<keyword evidence="1" id="KW-0472">Membrane</keyword>
<comment type="caution">
    <text evidence="3">The sequence shown here is derived from an EMBL/GenBank/DDBJ whole genome shotgun (WGS) entry which is preliminary data.</text>
</comment>